<evidence type="ECO:0000313" key="4">
    <source>
        <dbReference type="EMBL" id="GAA0329281.1"/>
    </source>
</evidence>
<evidence type="ECO:0000256" key="1">
    <source>
        <dbReference type="ARBA" id="ARBA00022679"/>
    </source>
</evidence>
<keyword evidence="1" id="KW-0808">Transferase</keyword>
<dbReference type="InterPro" id="IPR016181">
    <property type="entry name" value="Acyl_CoA_acyltransferase"/>
</dbReference>
<dbReference type="InterPro" id="IPR000182">
    <property type="entry name" value="GNAT_dom"/>
</dbReference>
<dbReference type="PROSITE" id="PS51186">
    <property type="entry name" value="GNAT"/>
    <property type="match status" value="1"/>
</dbReference>
<name>A0ABN0W9X4_9BACI</name>
<evidence type="ECO:0000256" key="2">
    <source>
        <dbReference type="ARBA" id="ARBA00023315"/>
    </source>
</evidence>
<dbReference type="CDD" id="cd04301">
    <property type="entry name" value="NAT_SF"/>
    <property type="match status" value="1"/>
</dbReference>
<organism evidence="4 5">
    <name type="scientific">Bacillus carboniphilus</name>
    <dbReference type="NCBI Taxonomy" id="86663"/>
    <lineage>
        <taxon>Bacteria</taxon>
        <taxon>Bacillati</taxon>
        <taxon>Bacillota</taxon>
        <taxon>Bacilli</taxon>
        <taxon>Bacillales</taxon>
        <taxon>Bacillaceae</taxon>
        <taxon>Bacillus</taxon>
    </lineage>
</organism>
<dbReference type="SUPFAM" id="SSF55729">
    <property type="entry name" value="Acyl-CoA N-acyltransferases (Nat)"/>
    <property type="match status" value="1"/>
</dbReference>
<keyword evidence="5" id="KW-1185">Reference proteome</keyword>
<proteinExistence type="predicted"/>
<reference evidence="4 5" key="1">
    <citation type="journal article" date="2019" name="Int. J. Syst. Evol. Microbiol.">
        <title>The Global Catalogue of Microorganisms (GCM) 10K type strain sequencing project: providing services to taxonomists for standard genome sequencing and annotation.</title>
        <authorList>
            <consortium name="The Broad Institute Genomics Platform"/>
            <consortium name="The Broad Institute Genome Sequencing Center for Infectious Disease"/>
            <person name="Wu L."/>
            <person name="Ma J."/>
        </authorList>
    </citation>
    <scope>NUCLEOTIDE SEQUENCE [LARGE SCALE GENOMIC DNA]</scope>
    <source>
        <strain evidence="4 5">JCM 9731</strain>
    </source>
</reference>
<evidence type="ECO:0000313" key="5">
    <source>
        <dbReference type="Proteomes" id="UP001500782"/>
    </source>
</evidence>
<protein>
    <recommendedName>
        <fullName evidence="3">N-acetyltransferase domain-containing protein</fullName>
    </recommendedName>
</protein>
<dbReference type="PANTHER" id="PTHR43420:SF44">
    <property type="entry name" value="ACETYLTRANSFERASE YPEA"/>
    <property type="match status" value="1"/>
</dbReference>
<evidence type="ECO:0000259" key="3">
    <source>
        <dbReference type="PROSITE" id="PS51186"/>
    </source>
</evidence>
<dbReference type="Pfam" id="PF00583">
    <property type="entry name" value="Acetyltransf_1"/>
    <property type="match status" value="1"/>
</dbReference>
<sequence>MISIKRLSECKLLEAVDAWNKGFEGYYFDATTNVDAFTARLITEGLKPTMSVVAFDETLPIGLILSGTRKVGEATISWNGGTGVATAYRKQGVGKKMMQEALSIYKEENVDLAILEAILENEKAIALYEQYGYQVVDHLHHLQHAGSLSDIEWELSNEMYVRPGTITEMESLSFYQKLAPWQSYWMHGKGLDVWIAENGSTPKPVGYALTKKRLDDTGKVVGVTVLQCEVEALAVNQTSILHSLLYRVFGPVSEQATRMFAFLQDTNQQVMNFAKAVGFTKAVSQVYMMKPMTSKGEELLKEYRNRQYIGQR</sequence>
<accession>A0ABN0W9X4</accession>
<gene>
    <name evidence="4" type="ORF">GCM10008967_19720</name>
</gene>
<feature type="domain" description="N-acetyltransferase" evidence="3">
    <location>
        <begin position="2"/>
        <end position="158"/>
    </location>
</feature>
<comment type="caution">
    <text evidence="4">The sequence shown here is derived from an EMBL/GenBank/DDBJ whole genome shotgun (WGS) entry which is preliminary data.</text>
</comment>
<dbReference type="Gene3D" id="3.40.630.30">
    <property type="match status" value="1"/>
</dbReference>
<dbReference type="InterPro" id="IPR050680">
    <property type="entry name" value="YpeA/RimI_acetyltransf"/>
</dbReference>
<keyword evidence="2" id="KW-0012">Acyltransferase</keyword>
<dbReference type="Proteomes" id="UP001500782">
    <property type="component" value="Unassembled WGS sequence"/>
</dbReference>
<dbReference type="EMBL" id="BAAADJ010000021">
    <property type="protein sequence ID" value="GAA0329281.1"/>
    <property type="molecule type" value="Genomic_DNA"/>
</dbReference>
<dbReference type="PANTHER" id="PTHR43420">
    <property type="entry name" value="ACETYLTRANSFERASE"/>
    <property type="match status" value="1"/>
</dbReference>